<evidence type="ECO:0000256" key="1">
    <source>
        <dbReference type="SAM" id="MobiDB-lite"/>
    </source>
</evidence>
<accession>A0A9N9B929</accession>
<feature type="region of interest" description="Disordered" evidence="1">
    <location>
        <begin position="36"/>
        <end position="55"/>
    </location>
</feature>
<dbReference type="AlphaFoldDB" id="A0A9N9B929"/>
<evidence type="ECO:0000313" key="3">
    <source>
        <dbReference type="EMBL" id="CAG8557496.1"/>
    </source>
</evidence>
<evidence type="ECO:0000256" key="2">
    <source>
        <dbReference type="SAM" id="SignalP"/>
    </source>
</evidence>
<feature type="chain" id="PRO_5040401317" evidence="2">
    <location>
        <begin position="27"/>
        <end position="55"/>
    </location>
</feature>
<organism evidence="3 4">
    <name type="scientific">Ambispora gerdemannii</name>
    <dbReference type="NCBI Taxonomy" id="144530"/>
    <lineage>
        <taxon>Eukaryota</taxon>
        <taxon>Fungi</taxon>
        <taxon>Fungi incertae sedis</taxon>
        <taxon>Mucoromycota</taxon>
        <taxon>Glomeromycotina</taxon>
        <taxon>Glomeromycetes</taxon>
        <taxon>Archaeosporales</taxon>
        <taxon>Ambisporaceae</taxon>
        <taxon>Ambispora</taxon>
    </lineage>
</organism>
<feature type="compositionally biased region" description="Polar residues" evidence="1">
    <location>
        <begin position="46"/>
        <end position="55"/>
    </location>
</feature>
<feature type="signal peptide" evidence="2">
    <location>
        <begin position="1"/>
        <end position="26"/>
    </location>
</feature>
<sequence>MAIFRKFIEVALILAICLFVLPDAMPMPNPGDVTHNGNLAMPMPNPGTSNALKIM</sequence>
<comment type="caution">
    <text evidence="3">The sequence shown here is derived from an EMBL/GenBank/DDBJ whole genome shotgun (WGS) entry which is preliminary data.</text>
</comment>
<keyword evidence="2" id="KW-0732">Signal</keyword>
<reference evidence="3" key="1">
    <citation type="submission" date="2021-06" db="EMBL/GenBank/DDBJ databases">
        <authorList>
            <person name="Kallberg Y."/>
            <person name="Tangrot J."/>
            <person name="Rosling A."/>
        </authorList>
    </citation>
    <scope>NUCLEOTIDE SEQUENCE</scope>
    <source>
        <strain evidence="3">MT106</strain>
    </source>
</reference>
<name>A0A9N9B929_9GLOM</name>
<evidence type="ECO:0000313" key="4">
    <source>
        <dbReference type="Proteomes" id="UP000789831"/>
    </source>
</evidence>
<gene>
    <name evidence="3" type="ORF">AGERDE_LOCUS6985</name>
</gene>
<dbReference type="Proteomes" id="UP000789831">
    <property type="component" value="Unassembled WGS sequence"/>
</dbReference>
<keyword evidence="4" id="KW-1185">Reference proteome</keyword>
<proteinExistence type="predicted"/>
<dbReference type="EMBL" id="CAJVPL010001183">
    <property type="protein sequence ID" value="CAG8557496.1"/>
    <property type="molecule type" value="Genomic_DNA"/>
</dbReference>
<protein>
    <submittedName>
        <fullName evidence="3">2836_t:CDS:1</fullName>
    </submittedName>
</protein>